<gene>
    <name evidence="5" type="ORF">FDA38_21480</name>
</gene>
<dbReference type="OrthoDB" id="151166at2"/>
<dbReference type="RefSeq" id="WP_137255889.1">
    <property type="nucleotide sequence ID" value="NZ_JBHSPQ010000002.1"/>
</dbReference>
<keyword evidence="3" id="KW-0378">Hydrolase</keyword>
<keyword evidence="2" id="KW-0645">Protease</keyword>
<organism evidence="5 6">
    <name type="scientific">Kribbella jiaozuonensis</name>
    <dbReference type="NCBI Taxonomy" id="2575441"/>
    <lineage>
        <taxon>Bacteria</taxon>
        <taxon>Bacillati</taxon>
        <taxon>Actinomycetota</taxon>
        <taxon>Actinomycetes</taxon>
        <taxon>Propionibacteriales</taxon>
        <taxon>Kribbellaceae</taxon>
        <taxon>Kribbella</taxon>
    </lineage>
</organism>
<comment type="caution">
    <text evidence="5">The sequence shown here is derived from an EMBL/GenBank/DDBJ whole genome shotgun (WGS) entry which is preliminary data.</text>
</comment>
<dbReference type="Proteomes" id="UP000305836">
    <property type="component" value="Unassembled WGS sequence"/>
</dbReference>
<dbReference type="InterPro" id="IPR005320">
    <property type="entry name" value="Peptidase_S51"/>
</dbReference>
<keyword evidence="4" id="KW-0720">Serine protease</keyword>
<dbReference type="AlphaFoldDB" id="A0A4U3LPF4"/>
<evidence type="ECO:0000313" key="5">
    <source>
        <dbReference type="EMBL" id="TKK77718.1"/>
    </source>
</evidence>
<dbReference type="InterPro" id="IPR029062">
    <property type="entry name" value="Class_I_gatase-like"/>
</dbReference>
<evidence type="ECO:0000256" key="4">
    <source>
        <dbReference type="ARBA" id="ARBA00022825"/>
    </source>
</evidence>
<accession>A0A4U3LPF4</accession>
<keyword evidence="6" id="KW-1185">Reference proteome</keyword>
<dbReference type="Gene3D" id="3.40.50.880">
    <property type="match status" value="1"/>
</dbReference>
<dbReference type="GO" id="GO:0008236">
    <property type="term" value="F:serine-type peptidase activity"/>
    <property type="evidence" value="ECO:0007669"/>
    <property type="project" value="UniProtKB-KW"/>
</dbReference>
<evidence type="ECO:0000313" key="6">
    <source>
        <dbReference type="Proteomes" id="UP000305836"/>
    </source>
</evidence>
<dbReference type="CDD" id="cd03129">
    <property type="entry name" value="GAT1_Peptidase_E_like"/>
    <property type="match status" value="1"/>
</dbReference>
<evidence type="ECO:0000256" key="1">
    <source>
        <dbReference type="ARBA" id="ARBA00006534"/>
    </source>
</evidence>
<proteinExistence type="inferred from homology"/>
<name>A0A4U3LPF4_9ACTN</name>
<dbReference type="GO" id="GO:0006508">
    <property type="term" value="P:proteolysis"/>
    <property type="evidence" value="ECO:0007669"/>
    <property type="project" value="UniProtKB-KW"/>
</dbReference>
<protein>
    <submittedName>
        <fullName evidence="5">Uncharacterized protein</fullName>
    </submittedName>
</protein>
<reference evidence="5 6" key="1">
    <citation type="submission" date="2019-04" db="EMBL/GenBank/DDBJ databases">
        <title>Kribbella sp. NEAU-THZ 27 nov., a novel actinomycete isolated from soil.</title>
        <authorList>
            <person name="Duan L."/>
        </authorList>
    </citation>
    <scope>NUCLEOTIDE SEQUENCE [LARGE SCALE GENOMIC DNA]</scope>
    <source>
        <strain evidence="6">NEAU-THZ27</strain>
    </source>
</reference>
<comment type="similarity">
    <text evidence="1">Belongs to the peptidase S51 family.</text>
</comment>
<sequence length="228" mass="24259">MAGSAFLYSTSPSPHELVILQQVQRSHPGHRRPISAVVLQTPLDEPGDLHGLEQHFCTKGIDVRLVDSGLHTREDAYRSAVVQRLAEADLVLITGGSPLRIHEATVGTPALAALRAAHDEGAVIAGCSAGALVLGVGMINGSRDARKVQSLWGWLPSTLVAPHFGNYDLDPWLNAFPTCTVLGIPDGAMALVSQLLEVEAVGPEPLKLVRRGDTSPLTVTANDRIRLP</sequence>
<dbReference type="SUPFAM" id="SSF52317">
    <property type="entry name" value="Class I glutamine amidotransferase-like"/>
    <property type="match status" value="1"/>
</dbReference>
<evidence type="ECO:0000256" key="3">
    <source>
        <dbReference type="ARBA" id="ARBA00022801"/>
    </source>
</evidence>
<evidence type="ECO:0000256" key="2">
    <source>
        <dbReference type="ARBA" id="ARBA00022670"/>
    </source>
</evidence>
<dbReference type="EMBL" id="SZPZ01000003">
    <property type="protein sequence ID" value="TKK77718.1"/>
    <property type="molecule type" value="Genomic_DNA"/>
</dbReference>
<dbReference type="Pfam" id="PF03575">
    <property type="entry name" value="Peptidase_S51"/>
    <property type="match status" value="1"/>
</dbReference>